<evidence type="ECO:0000259" key="1">
    <source>
        <dbReference type="Pfam" id="PF09423"/>
    </source>
</evidence>
<dbReference type="EMBL" id="CVQI01036161">
    <property type="protein sequence ID" value="CRK47035.1"/>
    <property type="molecule type" value="Genomic_DNA"/>
</dbReference>
<dbReference type="InterPro" id="IPR052900">
    <property type="entry name" value="Phospholipid_Metab_Enz"/>
</dbReference>
<organism evidence="2 3">
    <name type="scientific">Verticillium longisporum</name>
    <name type="common">Verticillium dahliae var. longisporum</name>
    <dbReference type="NCBI Taxonomy" id="100787"/>
    <lineage>
        <taxon>Eukaryota</taxon>
        <taxon>Fungi</taxon>
        <taxon>Dikarya</taxon>
        <taxon>Ascomycota</taxon>
        <taxon>Pezizomycotina</taxon>
        <taxon>Sordariomycetes</taxon>
        <taxon>Hypocreomycetidae</taxon>
        <taxon>Glomerellales</taxon>
        <taxon>Plectosphaerellaceae</taxon>
        <taxon>Verticillium</taxon>
    </lineage>
</organism>
<feature type="domain" description="PhoD-like phosphatase metallophosphatase" evidence="1">
    <location>
        <begin position="81"/>
        <end position="304"/>
    </location>
</feature>
<proteinExistence type="predicted"/>
<dbReference type="InterPro" id="IPR029052">
    <property type="entry name" value="Metallo-depent_PP-like"/>
</dbReference>
<protein>
    <recommendedName>
        <fullName evidence="1">PhoD-like phosphatase metallophosphatase domain-containing protein</fullName>
    </recommendedName>
</protein>
<evidence type="ECO:0000313" key="3">
    <source>
        <dbReference type="Proteomes" id="UP000045706"/>
    </source>
</evidence>
<dbReference type="SUPFAM" id="SSF56300">
    <property type="entry name" value="Metallo-dependent phosphatases"/>
    <property type="match status" value="1"/>
</dbReference>
<accession>A0A0G4NKR6</accession>
<dbReference type="AlphaFoldDB" id="A0A0G4NKR6"/>
<dbReference type="Pfam" id="PF09423">
    <property type="entry name" value="PhoD"/>
    <property type="match status" value="1"/>
</dbReference>
<name>A0A0G4NKR6_VERLO</name>
<evidence type="ECO:0000313" key="2">
    <source>
        <dbReference type="EMBL" id="CRK47035.1"/>
    </source>
</evidence>
<dbReference type="Gene3D" id="3.60.21.70">
    <property type="entry name" value="PhoD-like phosphatase"/>
    <property type="match status" value="1"/>
</dbReference>
<dbReference type="Proteomes" id="UP000045706">
    <property type="component" value="Unassembled WGS sequence"/>
</dbReference>
<reference evidence="3" key="1">
    <citation type="submission" date="2015-05" db="EMBL/GenBank/DDBJ databases">
        <authorList>
            <person name="Fogelqvist Johan"/>
        </authorList>
    </citation>
    <scope>NUCLEOTIDE SEQUENCE [LARGE SCALE GENOMIC DNA]</scope>
</reference>
<dbReference type="PANTHER" id="PTHR43606:SF2">
    <property type="entry name" value="ALKALINE PHOSPHATASE FAMILY PROTEIN (AFU_ORTHOLOGUE AFUA_5G03860)"/>
    <property type="match status" value="1"/>
</dbReference>
<dbReference type="InterPro" id="IPR018946">
    <property type="entry name" value="PhoD-like_MPP"/>
</dbReference>
<dbReference type="InterPro" id="IPR038607">
    <property type="entry name" value="PhoD-like_sf"/>
</dbReference>
<sequence>MLKLMILDSVLLTVAKLRFSRVRKYFWPREMVDSLLESLKTVSSRTDVCSGEVPCFDGSSARFSVCSYGNLKVDEFVGEGHEIANDWSANTTGVYSAAVDPWHHYHAKPNPPAALVAGSSRARRLGATYYEFTQGPASFFLLDTRTYRSDNHEPFTSENKTMLGAQQLEDFLAWLRRPEPKGVQWKIVASSVPLTKNWPVNTKDTWGGFLSERRKVLEAMWDAGARGVGVVVVSGDRHEFAATKFPPPEGGRWPETAAPHEFSCSPLNQFSSPVPTYRQYDDEDVAIKYIHSGNAKFGALTIESHEGGTRSSLTYRLFIDGNEVWDTVVLTPTVPEVEKTPASFWRRIMGGA</sequence>
<gene>
    <name evidence="2" type="ORF">BN1723_001310</name>
</gene>
<dbReference type="PANTHER" id="PTHR43606">
    <property type="entry name" value="PHOSPHATASE, PUTATIVE (AFU_ORTHOLOGUE AFUA_6G08710)-RELATED"/>
    <property type="match status" value="1"/>
</dbReference>